<organism evidence="5 6">
    <name type="scientific">Umezawaea endophytica</name>
    <dbReference type="NCBI Taxonomy" id="1654476"/>
    <lineage>
        <taxon>Bacteria</taxon>
        <taxon>Bacillati</taxon>
        <taxon>Actinomycetota</taxon>
        <taxon>Actinomycetes</taxon>
        <taxon>Pseudonocardiales</taxon>
        <taxon>Pseudonocardiaceae</taxon>
        <taxon>Umezawaea</taxon>
    </lineage>
</organism>
<dbReference type="InterPro" id="IPR000792">
    <property type="entry name" value="Tscrpt_reg_LuxR_C"/>
</dbReference>
<dbReference type="InterPro" id="IPR039420">
    <property type="entry name" value="WalR-like"/>
</dbReference>
<evidence type="ECO:0000256" key="3">
    <source>
        <dbReference type="ARBA" id="ARBA00023163"/>
    </source>
</evidence>
<evidence type="ECO:0000256" key="1">
    <source>
        <dbReference type="ARBA" id="ARBA00023015"/>
    </source>
</evidence>
<comment type="caution">
    <text evidence="5">The sequence shown here is derived from an EMBL/GenBank/DDBJ whole genome shotgun (WGS) entry which is preliminary data.</text>
</comment>
<dbReference type="PROSITE" id="PS00622">
    <property type="entry name" value="HTH_LUXR_1"/>
    <property type="match status" value="1"/>
</dbReference>
<gene>
    <name evidence="5" type="ORF">NZH93_09580</name>
</gene>
<sequence>MGERVRVHVEATDSVTRFGVIAQLGQAPELEVVPRSAVGRGTVVVLAADSVTDEVLDHARELGKTGCTHFILLTSSLDDAELRSAVKLGVCGVLERRETTPVKLARMVVRATQGEAALPAAMLNRLFQQVSTIEVGAGAPYRPTFTGLTSRESQVLRLIAEGLDTDEIATKLAYSSRTVKNIVHAVTTRFCLRNRSHAVAYAMREGLI</sequence>
<keyword evidence="3" id="KW-0804">Transcription</keyword>
<dbReference type="CDD" id="cd06170">
    <property type="entry name" value="LuxR_C_like"/>
    <property type="match status" value="1"/>
</dbReference>
<evidence type="ECO:0000313" key="6">
    <source>
        <dbReference type="Proteomes" id="UP001141259"/>
    </source>
</evidence>
<dbReference type="PRINTS" id="PR00038">
    <property type="entry name" value="HTHLUXR"/>
</dbReference>
<dbReference type="PANTHER" id="PTHR43214">
    <property type="entry name" value="TWO-COMPONENT RESPONSE REGULATOR"/>
    <property type="match status" value="1"/>
</dbReference>
<dbReference type="SUPFAM" id="SSF46894">
    <property type="entry name" value="C-terminal effector domain of the bipartite response regulators"/>
    <property type="match status" value="1"/>
</dbReference>
<dbReference type="EMBL" id="JANYMP010000003">
    <property type="protein sequence ID" value="MCS7477104.1"/>
    <property type="molecule type" value="Genomic_DNA"/>
</dbReference>
<dbReference type="Gene3D" id="3.40.50.2300">
    <property type="match status" value="1"/>
</dbReference>
<accession>A0A9X2ZZ68</accession>
<name>A0A9X2ZZ68_9PSEU</name>
<dbReference type="Pfam" id="PF00196">
    <property type="entry name" value="GerE"/>
    <property type="match status" value="1"/>
</dbReference>
<dbReference type="Proteomes" id="UP001141259">
    <property type="component" value="Unassembled WGS sequence"/>
</dbReference>
<dbReference type="GO" id="GO:0003677">
    <property type="term" value="F:DNA binding"/>
    <property type="evidence" value="ECO:0007669"/>
    <property type="project" value="UniProtKB-KW"/>
</dbReference>
<keyword evidence="1" id="KW-0805">Transcription regulation</keyword>
<feature type="domain" description="HTH luxR-type" evidence="4">
    <location>
        <begin position="140"/>
        <end position="206"/>
    </location>
</feature>
<evidence type="ECO:0000256" key="2">
    <source>
        <dbReference type="ARBA" id="ARBA00023125"/>
    </source>
</evidence>
<keyword evidence="2" id="KW-0238">DNA-binding</keyword>
<dbReference type="AlphaFoldDB" id="A0A9X2ZZ68"/>
<proteinExistence type="predicted"/>
<evidence type="ECO:0000313" key="5">
    <source>
        <dbReference type="EMBL" id="MCS7477104.1"/>
    </source>
</evidence>
<dbReference type="GO" id="GO:0006355">
    <property type="term" value="P:regulation of DNA-templated transcription"/>
    <property type="evidence" value="ECO:0007669"/>
    <property type="project" value="InterPro"/>
</dbReference>
<dbReference type="InterPro" id="IPR016032">
    <property type="entry name" value="Sig_transdc_resp-reg_C-effctor"/>
</dbReference>
<keyword evidence="6" id="KW-1185">Reference proteome</keyword>
<protein>
    <submittedName>
        <fullName evidence="5">Response regulator transcription factor</fullName>
    </submittedName>
</protein>
<evidence type="ECO:0000259" key="4">
    <source>
        <dbReference type="PROSITE" id="PS50043"/>
    </source>
</evidence>
<dbReference type="PROSITE" id="PS50043">
    <property type="entry name" value="HTH_LUXR_2"/>
    <property type="match status" value="1"/>
</dbReference>
<dbReference type="PANTHER" id="PTHR43214:SF24">
    <property type="entry name" value="TRANSCRIPTIONAL REGULATORY PROTEIN NARL-RELATED"/>
    <property type="match status" value="1"/>
</dbReference>
<dbReference type="RefSeq" id="WP_259622616.1">
    <property type="nucleotide sequence ID" value="NZ_JANYMP010000003.1"/>
</dbReference>
<reference evidence="5" key="1">
    <citation type="submission" date="2022-08" db="EMBL/GenBank/DDBJ databases">
        <authorList>
            <person name="Tistechok S."/>
            <person name="Samborskyy M."/>
            <person name="Roman I."/>
        </authorList>
    </citation>
    <scope>NUCLEOTIDE SEQUENCE</scope>
    <source>
        <strain evidence="5">DSM 103496</strain>
    </source>
</reference>
<dbReference type="SMART" id="SM00421">
    <property type="entry name" value="HTH_LUXR"/>
    <property type="match status" value="1"/>
</dbReference>